<dbReference type="SUPFAM" id="SSF51412">
    <property type="entry name" value="Inosine monophosphate dehydrogenase (IMPDH)"/>
    <property type="match status" value="1"/>
</dbReference>
<dbReference type="GO" id="GO:0018580">
    <property type="term" value="F:nitronate monooxygenase activity"/>
    <property type="evidence" value="ECO:0007669"/>
    <property type="project" value="InterPro"/>
</dbReference>
<evidence type="ECO:0000313" key="4">
    <source>
        <dbReference type="EMBL" id="EKM56859.1"/>
    </source>
</evidence>
<gene>
    <name evidence="4" type="ORF">PHACADRAFT_141840</name>
</gene>
<evidence type="ECO:0000256" key="2">
    <source>
        <dbReference type="ARBA" id="ARBA00022643"/>
    </source>
</evidence>
<keyword evidence="3" id="KW-0560">Oxidoreductase</keyword>
<dbReference type="Gene3D" id="3.20.20.70">
    <property type="entry name" value="Aldolase class I"/>
    <property type="match status" value="1"/>
</dbReference>
<dbReference type="Pfam" id="PF03060">
    <property type="entry name" value="NMO"/>
    <property type="match status" value="1"/>
</dbReference>
<dbReference type="GO" id="GO:0006207">
    <property type="term" value="P:'de novo' pyrimidine nucleobase biosynthetic process"/>
    <property type="evidence" value="ECO:0007669"/>
    <property type="project" value="InterPro"/>
</dbReference>
<dbReference type="Proteomes" id="UP000008370">
    <property type="component" value="Unassembled WGS sequence"/>
</dbReference>
<evidence type="ECO:0000313" key="5">
    <source>
        <dbReference type="Proteomes" id="UP000008370"/>
    </source>
</evidence>
<name>K5WCY7_PHACS</name>
<keyword evidence="2" id="KW-0288">FMN</keyword>
<sequence>MQSISTQLTQLLNIQSPILCAPMAFASTADLAAAVTGKGGYGLIGAGFDTSEQLKASLRSTRKTLKIAEDAPLPIGVGLLGWILDMTEASEDPRIPAVLEEKITAIWFAFGNDLEKHVNTVREFDAKREHKTKIFVCCNSVDEAIRAANVWKVDVIVAQGVEAGGHGSSHSPPLLNFIPAVKAALPNGPPVVAAGGIATGSQVASLLTMGADGVVLGTRFLFTPECQYTDQMKKILVESSWESTERSNAYDQAFQTDFWPSHVDGRAISTNDVMKDYKAGLPLEERINRYKEATTAGQDSHLIMWAGVGVAQTNDIRPAAEVFEEIHTDAVKKLQEVSVLLK</sequence>
<dbReference type="GO" id="GO:0016627">
    <property type="term" value="F:oxidoreductase activity, acting on the CH-CH group of donors"/>
    <property type="evidence" value="ECO:0007669"/>
    <property type="project" value="InterPro"/>
</dbReference>
<proteinExistence type="predicted"/>
<dbReference type="EMBL" id="JH930471">
    <property type="protein sequence ID" value="EKM56859.1"/>
    <property type="molecule type" value="Genomic_DNA"/>
</dbReference>
<dbReference type="GeneID" id="18908532"/>
<dbReference type="AlphaFoldDB" id="K5WCY7"/>
<dbReference type="InterPro" id="IPR013785">
    <property type="entry name" value="Aldolase_TIM"/>
</dbReference>
<keyword evidence="1" id="KW-0285">Flavoprotein</keyword>
<reference evidence="4 5" key="1">
    <citation type="journal article" date="2012" name="BMC Genomics">
        <title>Comparative genomics of the white-rot fungi, Phanerochaete carnosa and P. chrysosporium, to elucidate the genetic basis of the distinct wood types they colonize.</title>
        <authorList>
            <person name="Suzuki H."/>
            <person name="MacDonald J."/>
            <person name="Syed K."/>
            <person name="Salamov A."/>
            <person name="Hori C."/>
            <person name="Aerts A."/>
            <person name="Henrissat B."/>
            <person name="Wiebenga A."/>
            <person name="vanKuyk P.A."/>
            <person name="Barry K."/>
            <person name="Lindquist E."/>
            <person name="LaButti K."/>
            <person name="Lapidus A."/>
            <person name="Lucas S."/>
            <person name="Coutinho P."/>
            <person name="Gong Y."/>
            <person name="Samejima M."/>
            <person name="Mahadevan R."/>
            <person name="Abou-Zaid M."/>
            <person name="de Vries R.P."/>
            <person name="Igarashi K."/>
            <person name="Yadav J.S."/>
            <person name="Grigoriev I.V."/>
            <person name="Master E.R."/>
        </authorList>
    </citation>
    <scope>NUCLEOTIDE SEQUENCE [LARGE SCALE GENOMIC DNA]</scope>
    <source>
        <strain evidence="4 5">HHB-10118-sp</strain>
    </source>
</reference>
<evidence type="ECO:0000256" key="1">
    <source>
        <dbReference type="ARBA" id="ARBA00022630"/>
    </source>
</evidence>
<dbReference type="KEGG" id="pco:PHACADRAFT_141840"/>
<dbReference type="PANTHER" id="PTHR32332">
    <property type="entry name" value="2-NITROPROPANE DIOXYGENASE"/>
    <property type="match status" value="1"/>
</dbReference>
<keyword evidence="5" id="KW-1185">Reference proteome</keyword>
<evidence type="ECO:0000256" key="3">
    <source>
        <dbReference type="ARBA" id="ARBA00023002"/>
    </source>
</evidence>
<protein>
    <submittedName>
        <fullName evidence="4">Uncharacterized protein</fullName>
    </submittedName>
</protein>
<dbReference type="InterPro" id="IPR004136">
    <property type="entry name" value="NMO"/>
</dbReference>
<accession>K5WCY7</accession>
<dbReference type="OrthoDB" id="2349068at2759"/>
<dbReference type="PROSITE" id="PS00912">
    <property type="entry name" value="DHODEHASE_2"/>
    <property type="match status" value="1"/>
</dbReference>
<dbReference type="STRING" id="650164.K5WCY7"/>
<dbReference type="PANTHER" id="PTHR32332:SF20">
    <property type="entry name" value="2-NITROPROPANE DIOXYGENASE-LIKE PROTEIN"/>
    <property type="match status" value="1"/>
</dbReference>
<dbReference type="InterPro" id="IPR001295">
    <property type="entry name" value="Dihydroorotate_DH_CS"/>
</dbReference>
<dbReference type="HOGENOM" id="CLU_038732_9_1_1"/>
<dbReference type="InParanoid" id="K5WCY7"/>
<dbReference type="RefSeq" id="XP_007394691.1">
    <property type="nucleotide sequence ID" value="XM_007394629.1"/>
</dbReference>
<dbReference type="CDD" id="cd04730">
    <property type="entry name" value="NPD_like"/>
    <property type="match status" value="1"/>
</dbReference>
<organism evidence="4 5">
    <name type="scientific">Phanerochaete carnosa (strain HHB-10118-sp)</name>
    <name type="common">White-rot fungus</name>
    <name type="synonym">Peniophora carnosa</name>
    <dbReference type="NCBI Taxonomy" id="650164"/>
    <lineage>
        <taxon>Eukaryota</taxon>
        <taxon>Fungi</taxon>
        <taxon>Dikarya</taxon>
        <taxon>Basidiomycota</taxon>
        <taxon>Agaricomycotina</taxon>
        <taxon>Agaricomycetes</taxon>
        <taxon>Polyporales</taxon>
        <taxon>Phanerochaetaceae</taxon>
        <taxon>Phanerochaete</taxon>
    </lineage>
</organism>